<feature type="non-terminal residue" evidence="1">
    <location>
        <position position="1"/>
    </location>
</feature>
<dbReference type="AlphaFoldDB" id="X1U5U5"/>
<protein>
    <submittedName>
        <fullName evidence="1">Uncharacterized protein</fullName>
    </submittedName>
</protein>
<dbReference type="EMBL" id="BARW01022065">
    <property type="protein sequence ID" value="GAI95210.1"/>
    <property type="molecule type" value="Genomic_DNA"/>
</dbReference>
<evidence type="ECO:0000313" key="1">
    <source>
        <dbReference type="EMBL" id="GAI95210.1"/>
    </source>
</evidence>
<name>X1U5U5_9ZZZZ</name>
<accession>X1U5U5</accession>
<dbReference type="InterPro" id="IPR044000">
    <property type="entry name" value="Phage_tube_2"/>
</dbReference>
<proteinExistence type="predicted"/>
<reference evidence="1" key="1">
    <citation type="journal article" date="2014" name="Front. Microbiol.">
        <title>High frequency of phylogenetically diverse reductive dehalogenase-homologous genes in deep subseafloor sedimentary metagenomes.</title>
        <authorList>
            <person name="Kawai M."/>
            <person name="Futagami T."/>
            <person name="Toyoda A."/>
            <person name="Takaki Y."/>
            <person name="Nishi S."/>
            <person name="Hori S."/>
            <person name="Arai W."/>
            <person name="Tsubouchi T."/>
            <person name="Morono Y."/>
            <person name="Uchiyama I."/>
            <person name="Ito T."/>
            <person name="Fujiyama A."/>
            <person name="Inagaki F."/>
            <person name="Takami H."/>
        </authorList>
    </citation>
    <scope>NUCLEOTIDE SEQUENCE</scope>
    <source>
        <strain evidence="1">Expedition CK06-06</strain>
    </source>
</reference>
<dbReference type="Pfam" id="PF18906">
    <property type="entry name" value="Phage_tube_2"/>
    <property type="match status" value="1"/>
</dbReference>
<comment type="caution">
    <text evidence="1">The sequence shown here is derived from an EMBL/GenBank/DDBJ whole genome shotgun (WGS) entry which is preliminary data.</text>
</comment>
<sequence length="263" mass="29270">AEFTIRIDDIRMVVAGEANKAFKHIFKPMQTLAEEFSGGSGNTPLWPYTLEVFRDEGTKSFQFKGCVVNTLGLSFSVTDKILKANMGIIAGDAGYVDPKTGNALETTDPYVWKDAKIYLGGVTDNDRYNDLESFTLNWDNKCVAKYALNNTATPRKIIRTGYREIPISFTVDFTNKTEYDLFLSGEERQMRILFTGAKIKDDALQTPFSLQFDIPQLRYLAWPVGMGGPGRMSVAVTGKAKFGSTYALLVTSIDDNEHTEFAG</sequence>
<organism evidence="1">
    <name type="scientific">marine sediment metagenome</name>
    <dbReference type="NCBI Taxonomy" id="412755"/>
    <lineage>
        <taxon>unclassified sequences</taxon>
        <taxon>metagenomes</taxon>
        <taxon>ecological metagenomes</taxon>
    </lineage>
</organism>
<gene>
    <name evidence="1" type="ORF">S12H4_36940</name>
</gene>